<feature type="domain" description="LamG-like jellyroll fold" evidence="3">
    <location>
        <begin position="296"/>
        <end position="433"/>
    </location>
</feature>
<dbReference type="SMART" id="SM00560">
    <property type="entry name" value="LamGL"/>
    <property type="match status" value="1"/>
</dbReference>
<dbReference type="Gene3D" id="2.60.120.200">
    <property type="match status" value="3"/>
</dbReference>
<sequence>VWTRVFAFGDQNGGGGQHTGLDYCHYAGGNWQNLNLSTTSGGVYANNPGGINGQTNVHVTIVVDPLGNRMFYYNGTAVASNPGVNGGSVPALSGLIDSTCLIGKSLYDVDALLEGAISEFRIYQGVISPSTLALNDAAGPDNYVTTPGALQAVHLSSPANPLVVNQNSQENFLGDFANVTGVNLNLYGGASYVSGNTNILTVNSTNGTVHAVASGTTTVIASYGAMSATNSLTVVTIPAVLTHRYSFNADASDSVGSANGTLMGAATIAGGKVVLDGSGGTYIDLPGNIINIQTNKAVTLEAWVDFGSTPNWCRLFNFGNDGGSSEIYLAPNGPGNGNQHRISENISGGRNTDWRGAWANLSAHITVVIDPPTGTMSLYRDGVLEYARYDAIAPLSLISTNLAVIGRSLVGVDPYMPGSIDEFRIYSGALTPAEIALAHQNGPNSINHDPGALVSIQVAPTVYPAFSGVVPPVVLANYANLTNFHLQPNNSAVINGLTVTSSDPSIIKVGANNMLQTFRPGTVTLTANYLGKVSSATVTVENTGTLTHRYSFTSDANDSVGTANGALQGAATISGGSLVLDGSDGTYLDLSPGLIEGYDAVTVDSWVTFNAGAQWARLWFFGDSQANELYLAPQFGLPNPTHSLITGFPIGGGGVNSSPSWQNQTLHITSVYGNGVMAVYTNGVLESGTSSSIGLVSEVGNSLCWIGRSPYADPYMNCSVDEFRIYRGQLSPEEILATQVVGANQLLTTSAALNATSASGNTVLKWPVAAAGFSVQARPAVGSGNWTTLTNAPTLVGGNWQVTVPASGAAQFYRLWK</sequence>
<evidence type="ECO:0000313" key="5">
    <source>
        <dbReference type="Proteomes" id="UP000003688"/>
    </source>
</evidence>
<dbReference type="SUPFAM" id="SSF49899">
    <property type="entry name" value="Concanavalin A-like lectins/glucanases"/>
    <property type="match status" value="3"/>
</dbReference>
<comment type="caution">
    <text evidence="4">The sequence shown here is derived from an EMBL/GenBank/DDBJ whole genome shotgun (WGS) entry which is preliminary data.</text>
</comment>
<keyword evidence="5" id="KW-1185">Reference proteome</keyword>
<evidence type="ECO:0000313" key="4">
    <source>
        <dbReference type="EMBL" id="EEF60157.1"/>
    </source>
</evidence>
<gene>
    <name evidence="4" type="ORF">Cflav_PD3216</name>
</gene>
<dbReference type="STRING" id="320771.Cflav_PD3216"/>
<dbReference type="AlphaFoldDB" id="B9XIT0"/>
<dbReference type="InterPro" id="IPR006558">
    <property type="entry name" value="LamG-like"/>
</dbReference>
<dbReference type="EMBL" id="ABOX02000019">
    <property type="protein sequence ID" value="EEF60157.1"/>
    <property type="molecule type" value="Genomic_DNA"/>
</dbReference>
<protein>
    <submittedName>
        <fullName evidence="4">LamG domain protein jellyroll fold domain protein</fullName>
    </submittedName>
</protein>
<keyword evidence="2" id="KW-1015">Disulfide bond</keyword>
<organism evidence="4 5">
    <name type="scientific">Pedosphaera parvula (strain Ellin514)</name>
    <dbReference type="NCBI Taxonomy" id="320771"/>
    <lineage>
        <taxon>Bacteria</taxon>
        <taxon>Pseudomonadati</taxon>
        <taxon>Verrucomicrobiota</taxon>
        <taxon>Pedosphaerae</taxon>
        <taxon>Pedosphaerales</taxon>
        <taxon>Pedosphaeraceae</taxon>
        <taxon>Pedosphaera</taxon>
    </lineage>
</organism>
<evidence type="ECO:0000256" key="1">
    <source>
        <dbReference type="ARBA" id="ARBA00022729"/>
    </source>
</evidence>
<dbReference type="Proteomes" id="UP000003688">
    <property type="component" value="Unassembled WGS sequence"/>
</dbReference>
<dbReference type="InterPro" id="IPR013320">
    <property type="entry name" value="ConA-like_dom_sf"/>
</dbReference>
<feature type="non-terminal residue" evidence="4">
    <location>
        <position position="1"/>
    </location>
</feature>
<dbReference type="RefSeq" id="WP_007415723.1">
    <property type="nucleotide sequence ID" value="NZ_ABOX02000019.1"/>
</dbReference>
<dbReference type="Pfam" id="PF13385">
    <property type="entry name" value="Laminin_G_3"/>
    <property type="match status" value="3"/>
</dbReference>
<evidence type="ECO:0000256" key="2">
    <source>
        <dbReference type="ARBA" id="ARBA00023157"/>
    </source>
</evidence>
<name>B9XIT0_PEDPL</name>
<proteinExistence type="predicted"/>
<dbReference type="Gene3D" id="2.60.40.1080">
    <property type="match status" value="2"/>
</dbReference>
<evidence type="ECO:0000259" key="3">
    <source>
        <dbReference type="SMART" id="SM00560"/>
    </source>
</evidence>
<reference evidence="4 5" key="1">
    <citation type="journal article" date="2011" name="J. Bacteriol.">
        <title>Genome sequence of 'Pedosphaera parvula' Ellin514, an aerobic Verrucomicrobial isolate from pasture soil.</title>
        <authorList>
            <person name="Kant R."/>
            <person name="van Passel M.W."/>
            <person name="Sangwan P."/>
            <person name="Palva A."/>
            <person name="Lucas S."/>
            <person name="Copeland A."/>
            <person name="Lapidus A."/>
            <person name="Glavina Del Rio T."/>
            <person name="Dalin E."/>
            <person name="Tice H."/>
            <person name="Bruce D."/>
            <person name="Goodwin L."/>
            <person name="Pitluck S."/>
            <person name="Chertkov O."/>
            <person name="Larimer F.W."/>
            <person name="Land M.L."/>
            <person name="Hauser L."/>
            <person name="Brettin T.S."/>
            <person name="Detter J.C."/>
            <person name="Han S."/>
            <person name="de Vos W.M."/>
            <person name="Janssen P.H."/>
            <person name="Smidt H."/>
        </authorList>
    </citation>
    <scope>NUCLEOTIDE SEQUENCE [LARGE SCALE GENOMIC DNA]</scope>
    <source>
        <strain evidence="4 5">Ellin514</strain>
    </source>
</reference>
<accession>B9XIT0</accession>
<keyword evidence="1" id="KW-0732">Signal</keyword>